<sequence length="486" mass="53915">MGVLREVMRSVEAVAPGRDSSFGGNTGTIPVEYCDLKYAGLWNGPIPDQGRQSLAAIWTLVALATIFISLRFYAKIWRLGSLWYDDWVLFASWACFIIDAAMSQRAIDLGLGKYPCDIDPSHFSTIALEGENIGASFGMLAVVWSKTSFAITLLRLTEGKFKAFVWVTIVSMNAFFLMEVLLVWIRCQPVEKTWNKMMPGTCWDMHAINSYSIFVGCFSGFCDILLALLPWKLVWGLRMRKQEKLGVAIAMSMGVVAGSTAFVKSEKIMILGQTNFSYNGCELLVWAAAEIGTTIMAACIPVLRVFVREVREITTTRTQGTKAGYRKNTGDESHDSNGNSTVTRAPPETVAGYRRPKTIGSQPIRTPLEKRRTMTLSDLDEGLESPTYFGHDMDDSSSEKYILEAKGGSGSPVVAAVVDGHQDPQTPRTPGGRNESARIVRTQEYAVEYHDVVREQQRDRDPERGGGGPRQHVAHDLKSLPKYHAR</sequence>
<feature type="transmembrane region" description="Helical" evidence="7">
    <location>
        <begin position="283"/>
        <end position="307"/>
    </location>
</feature>
<feature type="region of interest" description="Disordered" evidence="6">
    <location>
        <begin position="449"/>
        <end position="486"/>
    </location>
</feature>
<feature type="transmembrane region" description="Helical" evidence="7">
    <location>
        <begin position="163"/>
        <end position="185"/>
    </location>
</feature>
<evidence type="ECO:0000256" key="6">
    <source>
        <dbReference type="SAM" id="MobiDB-lite"/>
    </source>
</evidence>
<gene>
    <name evidence="9" type="ORF">B0H66DRAFT_382804</name>
</gene>
<dbReference type="AlphaFoldDB" id="A0AAE0HU24"/>
<reference evidence="9" key="2">
    <citation type="submission" date="2023-06" db="EMBL/GenBank/DDBJ databases">
        <authorList>
            <consortium name="Lawrence Berkeley National Laboratory"/>
            <person name="Haridas S."/>
            <person name="Hensen N."/>
            <person name="Bonometti L."/>
            <person name="Westerberg I."/>
            <person name="Brannstrom I.O."/>
            <person name="Guillou S."/>
            <person name="Cros-Aarteil S."/>
            <person name="Calhoun S."/>
            <person name="Kuo A."/>
            <person name="Mondo S."/>
            <person name="Pangilinan J."/>
            <person name="Riley R."/>
            <person name="Labutti K."/>
            <person name="Andreopoulos B."/>
            <person name="Lipzen A."/>
            <person name="Chen C."/>
            <person name="Yanf M."/>
            <person name="Daum C."/>
            <person name="Ng V."/>
            <person name="Clum A."/>
            <person name="Steindorff A."/>
            <person name="Ohm R."/>
            <person name="Martin F."/>
            <person name="Silar P."/>
            <person name="Natvig D."/>
            <person name="Lalanne C."/>
            <person name="Gautier V."/>
            <person name="Ament-Velasquez S.L."/>
            <person name="Kruys A."/>
            <person name="Hutchinson M.I."/>
            <person name="Powell A.J."/>
            <person name="Barry K."/>
            <person name="Miller A.N."/>
            <person name="Grigoriev I.V."/>
            <person name="Debuchy R."/>
            <person name="Gladieux P."/>
            <person name="Thoren M.H."/>
            <person name="Johannesson H."/>
        </authorList>
    </citation>
    <scope>NUCLEOTIDE SEQUENCE</scope>
    <source>
        <strain evidence="9">CBS 118394</strain>
    </source>
</reference>
<dbReference type="Pfam" id="PF20684">
    <property type="entry name" value="Fung_rhodopsin"/>
    <property type="match status" value="1"/>
</dbReference>
<dbReference type="EMBL" id="JAUEDM010000008">
    <property type="protein sequence ID" value="KAK3312898.1"/>
    <property type="molecule type" value="Genomic_DNA"/>
</dbReference>
<feature type="transmembrane region" description="Helical" evidence="7">
    <location>
        <begin position="133"/>
        <end position="156"/>
    </location>
</feature>
<evidence type="ECO:0000256" key="3">
    <source>
        <dbReference type="ARBA" id="ARBA00022989"/>
    </source>
</evidence>
<evidence type="ECO:0000256" key="4">
    <source>
        <dbReference type="ARBA" id="ARBA00023136"/>
    </source>
</evidence>
<feature type="transmembrane region" description="Helical" evidence="7">
    <location>
        <begin position="245"/>
        <end position="263"/>
    </location>
</feature>
<feature type="transmembrane region" description="Helical" evidence="7">
    <location>
        <begin position="86"/>
        <end position="107"/>
    </location>
</feature>
<evidence type="ECO:0000313" key="10">
    <source>
        <dbReference type="Proteomes" id="UP001283341"/>
    </source>
</evidence>
<protein>
    <recommendedName>
        <fullName evidence="8">Rhodopsin domain-containing protein</fullName>
    </recommendedName>
</protein>
<dbReference type="InterPro" id="IPR049326">
    <property type="entry name" value="Rhodopsin_dom_fungi"/>
</dbReference>
<feature type="transmembrane region" description="Helical" evidence="7">
    <location>
        <begin position="55"/>
        <end position="74"/>
    </location>
</feature>
<accession>A0AAE0HU24</accession>
<comment type="caution">
    <text evidence="9">The sequence shown here is derived from an EMBL/GenBank/DDBJ whole genome shotgun (WGS) entry which is preliminary data.</text>
</comment>
<proteinExistence type="inferred from homology"/>
<evidence type="ECO:0000313" key="9">
    <source>
        <dbReference type="EMBL" id="KAK3312898.1"/>
    </source>
</evidence>
<evidence type="ECO:0000256" key="5">
    <source>
        <dbReference type="ARBA" id="ARBA00038359"/>
    </source>
</evidence>
<comment type="subcellular location">
    <subcellularLocation>
        <location evidence="1">Membrane</location>
        <topology evidence="1">Multi-pass membrane protein</topology>
    </subcellularLocation>
</comment>
<keyword evidence="10" id="KW-1185">Reference proteome</keyword>
<feature type="transmembrane region" description="Helical" evidence="7">
    <location>
        <begin position="213"/>
        <end position="233"/>
    </location>
</feature>
<organism evidence="9 10">
    <name type="scientific">Apodospora peruviana</name>
    <dbReference type="NCBI Taxonomy" id="516989"/>
    <lineage>
        <taxon>Eukaryota</taxon>
        <taxon>Fungi</taxon>
        <taxon>Dikarya</taxon>
        <taxon>Ascomycota</taxon>
        <taxon>Pezizomycotina</taxon>
        <taxon>Sordariomycetes</taxon>
        <taxon>Sordariomycetidae</taxon>
        <taxon>Sordariales</taxon>
        <taxon>Lasiosphaeriaceae</taxon>
        <taxon>Apodospora</taxon>
    </lineage>
</organism>
<dbReference type="InterPro" id="IPR052337">
    <property type="entry name" value="SAT4-like"/>
</dbReference>
<keyword evidence="2 7" id="KW-0812">Transmembrane</keyword>
<evidence type="ECO:0000256" key="2">
    <source>
        <dbReference type="ARBA" id="ARBA00022692"/>
    </source>
</evidence>
<evidence type="ECO:0000259" key="8">
    <source>
        <dbReference type="Pfam" id="PF20684"/>
    </source>
</evidence>
<name>A0AAE0HU24_9PEZI</name>
<dbReference type="Proteomes" id="UP001283341">
    <property type="component" value="Unassembled WGS sequence"/>
</dbReference>
<evidence type="ECO:0000256" key="1">
    <source>
        <dbReference type="ARBA" id="ARBA00004141"/>
    </source>
</evidence>
<comment type="similarity">
    <text evidence="5">Belongs to the SAT4 family.</text>
</comment>
<dbReference type="PANTHER" id="PTHR33048:SF42">
    <property type="entry name" value="INTEGRAL MEMBRANE PROTEIN"/>
    <property type="match status" value="1"/>
</dbReference>
<reference evidence="9" key="1">
    <citation type="journal article" date="2023" name="Mol. Phylogenet. Evol.">
        <title>Genome-scale phylogeny and comparative genomics of the fungal order Sordariales.</title>
        <authorList>
            <person name="Hensen N."/>
            <person name="Bonometti L."/>
            <person name="Westerberg I."/>
            <person name="Brannstrom I.O."/>
            <person name="Guillou S."/>
            <person name="Cros-Aarteil S."/>
            <person name="Calhoun S."/>
            <person name="Haridas S."/>
            <person name="Kuo A."/>
            <person name="Mondo S."/>
            <person name="Pangilinan J."/>
            <person name="Riley R."/>
            <person name="LaButti K."/>
            <person name="Andreopoulos B."/>
            <person name="Lipzen A."/>
            <person name="Chen C."/>
            <person name="Yan M."/>
            <person name="Daum C."/>
            <person name="Ng V."/>
            <person name="Clum A."/>
            <person name="Steindorff A."/>
            <person name="Ohm R.A."/>
            <person name="Martin F."/>
            <person name="Silar P."/>
            <person name="Natvig D.O."/>
            <person name="Lalanne C."/>
            <person name="Gautier V."/>
            <person name="Ament-Velasquez S.L."/>
            <person name="Kruys A."/>
            <person name="Hutchinson M.I."/>
            <person name="Powell A.J."/>
            <person name="Barry K."/>
            <person name="Miller A.N."/>
            <person name="Grigoriev I.V."/>
            <person name="Debuchy R."/>
            <person name="Gladieux P."/>
            <person name="Hiltunen Thoren M."/>
            <person name="Johannesson H."/>
        </authorList>
    </citation>
    <scope>NUCLEOTIDE SEQUENCE</scope>
    <source>
        <strain evidence="9">CBS 118394</strain>
    </source>
</reference>
<keyword evidence="4 7" id="KW-0472">Membrane</keyword>
<feature type="compositionally biased region" description="Basic and acidic residues" evidence="6">
    <location>
        <begin position="449"/>
        <end position="464"/>
    </location>
</feature>
<feature type="region of interest" description="Disordered" evidence="6">
    <location>
        <begin position="317"/>
        <end position="367"/>
    </location>
</feature>
<dbReference type="GO" id="GO:0016020">
    <property type="term" value="C:membrane"/>
    <property type="evidence" value="ECO:0007669"/>
    <property type="project" value="UniProtKB-SubCell"/>
</dbReference>
<feature type="domain" description="Rhodopsin" evidence="8">
    <location>
        <begin position="70"/>
        <end position="308"/>
    </location>
</feature>
<dbReference type="PANTHER" id="PTHR33048">
    <property type="entry name" value="PTH11-LIKE INTEGRAL MEMBRANE PROTEIN (AFU_ORTHOLOGUE AFUA_5G11245)"/>
    <property type="match status" value="1"/>
</dbReference>
<keyword evidence="3 7" id="KW-1133">Transmembrane helix</keyword>
<evidence type="ECO:0000256" key="7">
    <source>
        <dbReference type="SAM" id="Phobius"/>
    </source>
</evidence>